<dbReference type="OMA" id="PLVAYWF"/>
<dbReference type="GeneID" id="113799854"/>
<dbReference type="GO" id="GO:0006081">
    <property type="term" value="P:aldehyde metabolic process"/>
    <property type="evidence" value="ECO:0007669"/>
    <property type="project" value="InterPro"/>
</dbReference>
<dbReference type="InterPro" id="IPR016163">
    <property type="entry name" value="Ald_DH_C"/>
</dbReference>
<dbReference type="PROSITE" id="PS00687">
    <property type="entry name" value="ALDEHYDE_DEHYDR_GLU"/>
    <property type="match status" value="1"/>
</dbReference>
<evidence type="ECO:0000256" key="5">
    <source>
        <dbReference type="RuleBase" id="RU003345"/>
    </source>
</evidence>
<keyword evidence="3" id="KW-0520">NAD</keyword>
<dbReference type="KEGG" id="dpte:113799854"/>
<dbReference type="FunFam" id="3.40.605.10:FF:000004">
    <property type="entry name" value="Aldehyde dehydrogenase"/>
    <property type="match status" value="1"/>
</dbReference>
<evidence type="ECO:0000256" key="3">
    <source>
        <dbReference type="ARBA" id="ARBA00023027"/>
    </source>
</evidence>
<dbReference type="InParanoid" id="A0A6P6YLB5"/>
<dbReference type="SUPFAM" id="SSF53720">
    <property type="entry name" value="ALDH-like"/>
    <property type="match status" value="1"/>
</dbReference>
<dbReference type="PANTHER" id="PTHR43570:SF16">
    <property type="entry name" value="ALDEHYDE DEHYDROGENASE TYPE III, ISOFORM Q"/>
    <property type="match status" value="1"/>
</dbReference>
<dbReference type="Pfam" id="PF00171">
    <property type="entry name" value="Aldedh"/>
    <property type="match status" value="1"/>
</dbReference>
<comment type="similarity">
    <text evidence="1 4 5">Belongs to the aldehyde dehydrogenase family.</text>
</comment>
<dbReference type="Gene3D" id="3.40.605.10">
    <property type="entry name" value="Aldehyde Dehydrogenase, Chain A, domain 1"/>
    <property type="match status" value="1"/>
</dbReference>
<dbReference type="PIRSF" id="PIRSF036492">
    <property type="entry name" value="ALDH"/>
    <property type="match status" value="1"/>
</dbReference>
<proteinExistence type="inferred from homology"/>
<dbReference type="PANTHER" id="PTHR43570">
    <property type="entry name" value="ALDEHYDE DEHYDROGENASE"/>
    <property type="match status" value="1"/>
</dbReference>
<name>A0A6P6YLB5_DERPT</name>
<organism evidence="6 7">
    <name type="scientific">Dermatophagoides pteronyssinus</name>
    <name type="common">European house dust mite</name>
    <dbReference type="NCBI Taxonomy" id="6956"/>
    <lineage>
        <taxon>Eukaryota</taxon>
        <taxon>Metazoa</taxon>
        <taxon>Ecdysozoa</taxon>
        <taxon>Arthropoda</taxon>
        <taxon>Chelicerata</taxon>
        <taxon>Arachnida</taxon>
        <taxon>Acari</taxon>
        <taxon>Acariformes</taxon>
        <taxon>Sarcoptiformes</taxon>
        <taxon>Astigmata</taxon>
        <taxon>Psoroptidia</taxon>
        <taxon>Analgoidea</taxon>
        <taxon>Pyroglyphidae</taxon>
        <taxon>Dermatophagoidinae</taxon>
        <taxon>Dermatophagoides</taxon>
    </lineage>
</organism>
<dbReference type="InterPro" id="IPR029510">
    <property type="entry name" value="Ald_DH_CS_GLU"/>
</dbReference>
<dbReference type="InterPro" id="IPR015590">
    <property type="entry name" value="Aldehyde_DH_dom"/>
</dbReference>
<dbReference type="InterPro" id="IPR012394">
    <property type="entry name" value="Aldehyde_DH_NAD(P)"/>
</dbReference>
<evidence type="ECO:0000256" key="4">
    <source>
        <dbReference type="PIRNR" id="PIRNR036492"/>
    </source>
</evidence>
<dbReference type="OrthoDB" id="440325at2759"/>
<evidence type="ECO:0000256" key="1">
    <source>
        <dbReference type="ARBA" id="ARBA00009986"/>
    </source>
</evidence>
<keyword evidence="2 4" id="KW-0560">Oxidoreductase</keyword>
<gene>
    <name evidence="7" type="primary">LOC113799854</name>
</gene>
<evidence type="ECO:0000313" key="7">
    <source>
        <dbReference type="RefSeq" id="XP_027206353.1"/>
    </source>
</evidence>
<dbReference type="FunFam" id="3.40.309.10:FF:000003">
    <property type="entry name" value="Aldehyde dehydrogenase"/>
    <property type="match status" value="1"/>
</dbReference>
<keyword evidence="6" id="KW-1185">Reference proteome</keyword>
<dbReference type="InterPro" id="IPR016162">
    <property type="entry name" value="Ald_DH_N"/>
</dbReference>
<dbReference type="Proteomes" id="UP000515146">
    <property type="component" value="Unplaced"/>
</dbReference>
<dbReference type="RefSeq" id="XP_027206353.1">
    <property type="nucleotide sequence ID" value="XM_027350552.1"/>
</dbReference>
<protein>
    <recommendedName>
        <fullName evidence="4">Aldehyde dehydrogenase</fullName>
    </recommendedName>
</protein>
<evidence type="ECO:0000313" key="6">
    <source>
        <dbReference type="Proteomes" id="UP000515146"/>
    </source>
</evidence>
<dbReference type="GO" id="GO:0005737">
    <property type="term" value="C:cytoplasm"/>
    <property type="evidence" value="ECO:0007669"/>
    <property type="project" value="TreeGrafter"/>
</dbReference>
<sequence>MASSTIIADDFERITNELRQEFRTGRTLSVAYRKEQLRKLHRFLDDNQKLIIETLKNDLRKPWFETVIVEVDFVLNEIRSTLANIDQYCQKKCVAKSMTTLFDDTFVHHEPYGLVLIVGAWNYPVQIILAPLVGAIAAGNVAIIKPSELAPESSQLIAKLLPRYLDSRCYRVVTGDAEKSKRLLEYKFDYIFFTGSGTIGRAVHQAAARHLTPTTLELGGKSPIYLHDSLPSSAMKIACRRMIWGKMMNAGQTCIAPDYVLCSNKVRQQLQQHLIDVIEEFFGHDPQKTDDFGRIVNKRHFDRLIDLLNTCSGKIFYGGKIDANDRYISPTIIFDVSPDDPIMKEEIFGPIFPFVTIRTADEAIQFINTRPKPLAIYLFAEDKIVRDRFIQETSSGALCVNDVVLHVSLDTLPFGGVGESGMGAYHGRYSFNTFSHQKAVLVRGYNGLLEIIGSRRYPPYNRTKLARLLRLLKKRQLPFDDIPYRLILTAIISFIFGLLVAYMLIELSSSSSSTLSSSCIIPNL</sequence>
<dbReference type="GO" id="GO:0004029">
    <property type="term" value="F:aldehyde dehydrogenase (NAD+) activity"/>
    <property type="evidence" value="ECO:0007669"/>
    <property type="project" value="TreeGrafter"/>
</dbReference>
<dbReference type="AlphaFoldDB" id="A0A6P6YLB5"/>
<evidence type="ECO:0000256" key="2">
    <source>
        <dbReference type="ARBA" id="ARBA00023002"/>
    </source>
</evidence>
<reference evidence="7" key="1">
    <citation type="submission" date="2025-08" db="UniProtKB">
        <authorList>
            <consortium name="RefSeq"/>
        </authorList>
    </citation>
    <scope>IDENTIFICATION</scope>
    <source>
        <strain evidence="7">Airmid</strain>
    </source>
</reference>
<accession>A0A6P6YLB5</accession>
<dbReference type="Gene3D" id="3.40.309.10">
    <property type="entry name" value="Aldehyde Dehydrogenase, Chain A, domain 2"/>
    <property type="match status" value="1"/>
</dbReference>
<dbReference type="InterPro" id="IPR016161">
    <property type="entry name" value="Ald_DH/histidinol_DH"/>
</dbReference>